<feature type="region of interest" description="Disordered" evidence="2">
    <location>
        <begin position="1"/>
        <end position="30"/>
    </location>
</feature>
<gene>
    <name evidence="3" type="ORF">AMOR_25350</name>
</gene>
<dbReference type="SUPFAM" id="SSF89919">
    <property type="entry name" value="Ribosome-binding factor A, RbfA"/>
    <property type="match status" value="1"/>
</dbReference>
<proteinExistence type="predicted"/>
<keyword evidence="4" id="KW-1185">Reference proteome</keyword>
<accession>A0ABM7WVR1</accession>
<keyword evidence="1" id="KW-0690">Ribosome biogenesis</keyword>
<evidence type="ECO:0000256" key="2">
    <source>
        <dbReference type="SAM" id="MobiDB-lite"/>
    </source>
</evidence>
<dbReference type="Proteomes" id="UP001162891">
    <property type="component" value="Chromosome"/>
</dbReference>
<name>A0ABM7WVR1_9BACT</name>
<evidence type="ECO:0000256" key="1">
    <source>
        <dbReference type="ARBA" id="ARBA00022517"/>
    </source>
</evidence>
<dbReference type="InterPro" id="IPR015946">
    <property type="entry name" value="KH_dom-like_a/b"/>
</dbReference>
<evidence type="ECO:0008006" key="5">
    <source>
        <dbReference type="Google" id="ProtNLM"/>
    </source>
</evidence>
<dbReference type="Pfam" id="PF02033">
    <property type="entry name" value="RBFA"/>
    <property type="match status" value="1"/>
</dbReference>
<dbReference type="Gene3D" id="3.30.300.20">
    <property type="match status" value="1"/>
</dbReference>
<sequence length="144" mass="15640">MSKRTHRSGARSSRARQSPLYPGDPDADATGHRQARLERILLEELQTLIRDEAADPALDGVRLVSVHLSVDDGHARIGYVVQAALAAQRQVEGASRDALARATGFLRARLASLLELKRLPKLSFTFVGVQEPGASTPGGEPWHE</sequence>
<protein>
    <recommendedName>
        <fullName evidence="5">Ribosome-binding factor A</fullName>
    </recommendedName>
</protein>
<evidence type="ECO:0000313" key="3">
    <source>
        <dbReference type="EMBL" id="BDG03539.1"/>
    </source>
</evidence>
<dbReference type="InterPro" id="IPR023799">
    <property type="entry name" value="RbfA_dom_sf"/>
</dbReference>
<organism evidence="3 4">
    <name type="scientific">Anaeromyxobacter oryzae</name>
    <dbReference type="NCBI Taxonomy" id="2918170"/>
    <lineage>
        <taxon>Bacteria</taxon>
        <taxon>Pseudomonadati</taxon>
        <taxon>Myxococcota</taxon>
        <taxon>Myxococcia</taxon>
        <taxon>Myxococcales</taxon>
        <taxon>Cystobacterineae</taxon>
        <taxon>Anaeromyxobacteraceae</taxon>
        <taxon>Anaeromyxobacter</taxon>
    </lineage>
</organism>
<reference evidence="4" key="1">
    <citation type="journal article" date="2022" name="Int. J. Syst. Evol. Microbiol.">
        <title>Anaeromyxobacter oryzae sp. nov., Anaeromyxobacter diazotrophicus sp. nov. and Anaeromyxobacter paludicola sp. nov., isolated from paddy soils.</title>
        <authorList>
            <person name="Itoh H."/>
            <person name="Xu Z."/>
            <person name="Mise K."/>
            <person name="Masuda Y."/>
            <person name="Ushijima N."/>
            <person name="Hayakawa C."/>
            <person name="Shiratori Y."/>
            <person name="Senoo K."/>
        </authorList>
    </citation>
    <scope>NUCLEOTIDE SEQUENCE [LARGE SCALE GENOMIC DNA]</scope>
    <source>
        <strain evidence="4">Red232</strain>
    </source>
</reference>
<dbReference type="InterPro" id="IPR000238">
    <property type="entry name" value="RbfA"/>
</dbReference>
<dbReference type="EMBL" id="AP025591">
    <property type="protein sequence ID" value="BDG03539.1"/>
    <property type="molecule type" value="Genomic_DNA"/>
</dbReference>
<evidence type="ECO:0000313" key="4">
    <source>
        <dbReference type="Proteomes" id="UP001162891"/>
    </source>
</evidence>
<dbReference type="RefSeq" id="WP_248361631.1">
    <property type="nucleotide sequence ID" value="NZ_AP025591.1"/>
</dbReference>